<dbReference type="OrthoDB" id="2017985at2759"/>
<keyword evidence="2" id="KW-0813">Transport</keyword>
<evidence type="ECO:0000256" key="5">
    <source>
        <dbReference type="ARBA" id="ARBA00022692"/>
    </source>
</evidence>
<name>D8TAT9_SELML</name>
<dbReference type="Proteomes" id="UP000001514">
    <property type="component" value="Unassembled WGS sequence"/>
</dbReference>
<dbReference type="KEGG" id="smo:SELMODRAFT_36641"/>
<evidence type="ECO:0000256" key="10">
    <source>
        <dbReference type="ARBA" id="ARBA00023078"/>
    </source>
</evidence>
<feature type="non-terminal residue" evidence="15">
    <location>
        <position position="75"/>
    </location>
</feature>
<dbReference type="PRINTS" id="PR01506">
    <property type="entry name" value="TATBPROTEIN"/>
</dbReference>
<dbReference type="InterPro" id="IPR003369">
    <property type="entry name" value="TatA/B/E"/>
</dbReference>
<accession>D8TAT9</accession>
<dbReference type="KEGG" id="smo:SELMODRAFT_36640"/>
<dbReference type="EMBL" id="GL377705">
    <property type="protein sequence ID" value="EFJ06185.1"/>
    <property type="molecule type" value="Genomic_DNA"/>
</dbReference>
<dbReference type="HOGENOM" id="CLU_086034_6_0_1"/>
<evidence type="ECO:0000256" key="11">
    <source>
        <dbReference type="ARBA" id="ARBA00023136"/>
    </source>
</evidence>
<dbReference type="GO" id="GO:0009535">
    <property type="term" value="C:chloroplast thylakoid membrane"/>
    <property type="evidence" value="ECO:0007669"/>
    <property type="project" value="UniProtKB-SubCell"/>
</dbReference>
<dbReference type="GO" id="GO:0006886">
    <property type="term" value="P:intracellular protein transport"/>
    <property type="evidence" value="ECO:0007669"/>
    <property type="project" value="UniProtKB-ARBA"/>
</dbReference>
<dbReference type="InParanoid" id="D8TAT9"/>
<evidence type="ECO:0000256" key="8">
    <source>
        <dbReference type="ARBA" id="ARBA00022989"/>
    </source>
</evidence>
<evidence type="ECO:0008006" key="17">
    <source>
        <dbReference type="Google" id="ProtNLM"/>
    </source>
</evidence>
<dbReference type="EMBL" id="GL377733">
    <property type="protein sequence ID" value="EFJ05229.1"/>
    <property type="molecule type" value="Genomic_DNA"/>
</dbReference>
<dbReference type="AlphaFoldDB" id="D8TAT9"/>
<dbReference type="GO" id="GO:0043953">
    <property type="term" value="P:protein transport by the Tat complex"/>
    <property type="evidence" value="ECO:0007669"/>
    <property type="project" value="InterPro"/>
</dbReference>
<keyword evidence="16" id="KW-1185">Reference proteome</keyword>
<dbReference type="eggNOG" id="ENOG502QSWH">
    <property type="taxonomic scope" value="Eukaryota"/>
</dbReference>
<keyword evidence="5 13" id="KW-0812">Transmembrane</keyword>
<keyword evidence="10" id="KW-0793">Thylakoid</keyword>
<evidence type="ECO:0000313" key="15">
    <source>
        <dbReference type="EMBL" id="EFJ06185.1"/>
    </source>
</evidence>
<keyword evidence="11 13" id="KW-0472">Membrane</keyword>
<dbReference type="PANTHER" id="PTHR33162:SF3">
    <property type="entry name" value="SEC-INDEPENDENT PROTEIN TRANSLOCASE PROTEIN TATB, CHLOROPLASTIC"/>
    <property type="match status" value="1"/>
</dbReference>
<keyword evidence="9" id="KW-0811">Translocation</keyword>
<reference evidence="15 16" key="1">
    <citation type="journal article" date="2011" name="Science">
        <title>The Selaginella genome identifies genetic changes associated with the evolution of vascular plants.</title>
        <authorList>
            <person name="Banks J.A."/>
            <person name="Nishiyama T."/>
            <person name="Hasebe M."/>
            <person name="Bowman J.L."/>
            <person name="Gribskov M."/>
            <person name="dePamphilis C."/>
            <person name="Albert V.A."/>
            <person name="Aono N."/>
            <person name="Aoyama T."/>
            <person name="Ambrose B.A."/>
            <person name="Ashton N.W."/>
            <person name="Axtell M.J."/>
            <person name="Barker E."/>
            <person name="Barker M.S."/>
            <person name="Bennetzen J.L."/>
            <person name="Bonawitz N.D."/>
            <person name="Chapple C."/>
            <person name="Cheng C."/>
            <person name="Correa L.G."/>
            <person name="Dacre M."/>
            <person name="DeBarry J."/>
            <person name="Dreyer I."/>
            <person name="Elias M."/>
            <person name="Engstrom E.M."/>
            <person name="Estelle M."/>
            <person name="Feng L."/>
            <person name="Finet C."/>
            <person name="Floyd S.K."/>
            <person name="Frommer W.B."/>
            <person name="Fujita T."/>
            <person name="Gramzow L."/>
            <person name="Gutensohn M."/>
            <person name="Harholt J."/>
            <person name="Hattori M."/>
            <person name="Heyl A."/>
            <person name="Hirai T."/>
            <person name="Hiwatashi Y."/>
            <person name="Ishikawa M."/>
            <person name="Iwata M."/>
            <person name="Karol K.G."/>
            <person name="Koehler B."/>
            <person name="Kolukisaoglu U."/>
            <person name="Kubo M."/>
            <person name="Kurata T."/>
            <person name="Lalonde S."/>
            <person name="Li K."/>
            <person name="Li Y."/>
            <person name="Litt A."/>
            <person name="Lyons E."/>
            <person name="Manning G."/>
            <person name="Maruyama T."/>
            <person name="Michael T.P."/>
            <person name="Mikami K."/>
            <person name="Miyazaki S."/>
            <person name="Morinaga S."/>
            <person name="Murata T."/>
            <person name="Mueller-Roeber B."/>
            <person name="Nelson D.R."/>
            <person name="Obara M."/>
            <person name="Oguri Y."/>
            <person name="Olmstead R.G."/>
            <person name="Onodera N."/>
            <person name="Petersen B.L."/>
            <person name="Pils B."/>
            <person name="Prigge M."/>
            <person name="Rensing S.A."/>
            <person name="Riano-Pachon D.M."/>
            <person name="Roberts A.W."/>
            <person name="Sato Y."/>
            <person name="Scheller H.V."/>
            <person name="Schulz B."/>
            <person name="Schulz C."/>
            <person name="Shakirov E.V."/>
            <person name="Shibagaki N."/>
            <person name="Shinohara N."/>
            <person name="Shippen D.E."/>
            <person name="Soerensen I."/>
            <person name="Sotooka R."/>
            <person name="Sugimoto N."/>
            <person name="Sugita M."/>
            <person name="Sumikawa N."/>
            <person name="Tanurdzic M."/>
            <person name="Theissen G."/>
            <person name="Ulvskov P."/>
            <person name="Wakazuki S."/>
            <person name="Weng J.K."/>
            <person name="Willats W.W."/>
            <person name="Wipf D."/>
            <person name="Wolf P.G."/>
            <person name="Yang L."/>
            <person name="Zimmer A.D."/>
            <person name="Zhu Q."/>
            <person name="Mitros T."/>
            <person name="Hellsten U."/>
            <person name="Loque D."/>
            <person name="Otillar R."/>
            <person name="Salamov A."/>
            <person name="Schmutz J."/>
            <person name="Shapiro H."/>
            <person name="Lindquist E."/>
            <person name="Lucas S."/>
            <person name="Rokhsar D."/>
            <person name="Grigoriev I.V."/>
        </authorList>
    </citation>
    <scope>NUCLEOTIDE SEQUENCE [LARGE SCALE GENOMIC DNA]</scope>
</reference>
<keyword evidence="7" id="KW-0809">Transit peptide</keyword>
<keyword evidence="4" id="KW-0934">Plastid</keyword>
<evidence type="ECO:0000256" key="13">
    <source>
        <dbReference type="SAM" id="Phobius"/>
    </source>
</evidence>
<dbReference type="NCBIfam" id="TIGR01411">
    <property type="entry name" value="tatAE"/>
    <property type="match status" value="1"/>
</dbReference>
<sequence>RGVVRSSLLGVGAPEVIVIAVVALLVFGPKGLAEIARSLGQSLRAFQPTIRELQEVSKEFKQTLEKEIGLDELKK</sequence>
<evidence type="ECO:0000256" key="12">
    <source>
        <dbReference type="ARBA" id="ARBA00025340"/>
    </source>
</evidence>
<evidence type="ECO:0000256" key="6">
    <source>
        <dbReference type="ARBA" id="ARBA00022927"/>
    </source>
</evidence>
<protein>
    <recommendedName>
        <fullName evidence="17">Twin-arginine translocase subunit TatB</fullName>
    </recommendedName>
</protein>
<dbReference type="OMA" id="NDVKGDM"/>
<evidence type="ECO:0000256" key="3">
    <source>
        <dbReference type="ARBA" id="ARBA00022528"/>
    </source>
</evidence>
<evidence type="ECO:0000313" key="14">
    <source>
        <dbReference type="EMBL" id="EFJ05229.1"/>
    </source>
</evidence>
<comment type="subcellular location">
    <subcellularLocation>
        <location evidence="1">Plastid</location>
        <location evidence="1">Chloroplast thylakoid membrane</location>
        <topology evidence="1">Single-pass membrane protein</topology>
    </subcellularLocation>
</comment>
<dbReference type="Gene3D" id="1.20.5.3310">
    <property type="match status" value="1"/>
</dbReference>
<dbReference type="FunFam" id="1.20.5.3310:FF:000003">
    <property type="entry name" value="Sec-independent protein translocase protein TATB, chloroplastic"/>
    <property type="match status" value="1"/>
</dbReference>
<evidence type="ECO:0000256" key="2">
    <source>
        <dbReference type="ARBA" id="ARBA00022448"/>
    </source>
</evidence>
<organism evidence="16">
    <name type="scientific">Selaginella moellendorffii</name>
    <name type="common">Spikemoss</name>
    <dbReference type="NCBI Taxonomy" id="88036"/>
    <lineage>
        <taxon>Eukaryota</taxon>
        <taxon>Viridiplantae</taxon>
        <taxon>Streptophyta</taxon>
        <taxon>Embryophyta</taxon>
        <taxon>Tracheophyta</taxon>
        <taxon>Lycopodiopsida</taxon>
        <taxon>Selaginellales</taxon>
        <taxon>Selaginellaceae</taxon>
        <taxon>Selaginella</taxon>
    </lineage>
</organism>
<dbReference type="PANTHER" id="PTHR33162">
    <property type="entry name" value="SEC-INDEPENDENT PROTEIN TRANSLOCASE PROTEIN TATA, CHLOROPLASTIC"/>
    <property type="match status" value="1"/>
</dbReference>
<evidence type="ECO:0000256" key="4">
    <source>
        <dbReference type="ARBA" id="ARBA00022640"/>
    </source>
</evidence>
<feature type="transmembrane region" description="Helical" evidence="13">
    <location>
        <begin position="6"/>
        <end position="27"/>
    </location>
</feature>
<evidence type="ECO:0000256" key="7">
    <source>
        <dbReference type="ARBA" id="ARBA00022946"/>
    </source>
</evidence>
<proteinExistence type="predicted"/>
<dbReference type="Gramene" id="EFJ06185">
    <property type="protein sequence ID" value="EFJ06185"/>
    <property type="gene ID" value="SELMODRAFT_36641"/>
</dbReference>
<evidence type="ECO:0000256" key="1">
    <source>
        <dbReference type="ARBA" id="ARBA00004581"/>
    </source>
</evidence>
<keyword evidence="6" id="KW-0653">Protein transport</keyword>
<feature type="non-terminal residue" evidence="15">
    <location>
        <position position="1"/>
    </location>
</feature>
<dbReference type="STRING" id="88036.D8TAT9"/>
<comment type="function">
    <text evidence="12">Part of the twin-arginine translocation (Tat) system that transports large folded proteins containing a characteristic twin-arginine motif in their signal peptide across the thylakoid membrane. Involved in delta pH-dependent protein transport required for chloroplast development, especially thylakoid membrane formation. TATC and TATB mediate precursor recognition, whereas TATA facilitates translocation.</text>
</comment>
<evidence type="ECO:0000313" key="16">
    <source>
        <dbReference type="Proteomes" id="UP000001514"/>
    </source>
</evidence>
<gene>
    <name evidence="14" type="ORF">SELMODRAFT_36640</name>
    <name evidence="15" type="ORF">SELMODRAFT_36641</name>
</gene>
<dbReference type="Gramene" id="EFJ05229">
    <property type="protein sequence ID" value="EFJ05229"/>
    <property type="gene ID" value="SELMODRAFT_36640"/>
</dbReference>
<evidence type="ECO:0000256" key="9">
    <source>
        <dbReference type="ARBA" id="ARBA00023010"/>
    </source>
</evidence>
<keyword evidence="8 13" id="KW-1133">Transmembrane helix</keyword>
<keyword evidence="3" id="KW-0150">Chloroplast</keyword>
<dbReference type="Pfam" id="PF02416">
    <property type="entry name" value="TatA_B_E"/>
    <property type="match status" value="1"/>
</dbReference>
<dbReference type="InterPro" id="IPR006312">
    <property type="entry name" value="TatA/E"/>
</dbReference>